<dbReference type="Proteomes" id="UP000017836">
    <property type="component" value="Unassembled WGS sequence"/>
</dbReference>
<dbReference type="Pfam" id="PF18036">
    <property type="entry name" value="Ubiquitin_4"/>
    <property type="match status" value="1"/>
</dbReference>
<evidence type="ECO:0000259" key="2">
    <source>
        <dbReference type="PROSITE" id="PS50053"/>
    </source>
</evidence>
<organism evidence="3 4">
    <name type="scientific">Amborella trichopoda</name>
    <dbReference type="NCBI Taxonomy" id="13333"/>
    <lineage>
        <taxon>Eukaryota</taxon>
        <taxon>Viridiplantae</taxon>
        <taxon>Streptophyta</taxon>
        <taxon>Embryophyta</taxon>
        <taxon>Tracheophyta</taxon>
        <taxon>Spermatophyta</taxon>
        <taxon>Magnoliopsida</taxon>
        <taxon>Amborellales</taxon>
        <taxon>Amborellaceae</taxon>
        <taxon>Amborella</taxon>
    </lineage>
</organism>
<dbReference type="OrthoDB" id="72819at2759"/>
<dbReference type="Gramene" id="ERN17980">
    <property type="protein sequence ID" value="ERN17980"/>
    <property type="gene ID" value="AMTR_s00046p00101090"/>
</dbReference>
<name>U5D6V9_AMBTC</name>
<dbReference type="PROSITE" id="PS50053">
    <property type="entry name" value="UBIQUITIN_2"/>
    <property type="match status" value="1"/>
</dbReference>
<proteinExistence type="predicted"/>
<dbReference type="EMBL" id="KI392290">
    <property type="protein sequence ID" value="ERN17980.1"/>
    <property type="molecule type" value="Genomic_DNA"/>
</dbReference>
<protein>
    <recommendedName>
        <fullName evidence="2">Ubiquitin-like domain-containing protein</fullName>
    </recommendedName>
</protein>
<dbReference type="HOGENOM" id="CLU_055200_1_1_1"/>
<dbReference type="SUPFAM" id="SSF54236">
    <property type="entry name" value="Ubiquitin-like"/>
    <property type="match status" value="1"/>
</dbReference>
<dbReference type="InterPro" id="IPR039690">
    <property type="entry name" value="SNRNP25"/>
</dbReference>
<dbReference type="PANTHER" id="PTHR14942:SF9">
    <property type="entry name" value="OS02G0188500 PROTEIN"/>
    <property type="match status" value="1"/>
</dbReference>
<dbReference type="SMART" id="SM00213">
    <property type="entry name" value="UBQ"/>
    <property type="match status" value="1"/>
</dbReference>
<feature type="region of interest" description="Disordered" evidence="1">
    <location>
        <begin position="147"/>
        <end position="184"/>
    </location>
</feature>
<dbReference type="PANTHER" id="PTHR14942">
    <property type="entry name" value="U11/U12 SMALL NUCLEAR RIBONUCLEOPROTEIN 25 KDA PROTEIN"/>
    <property type="match status" value="1"/>
</dbReference>
<dbReference type="Gene3D" id="3.10.20.90">
    <property type="entry name" value="Phosphatidylinositol 3-kinase Catalytic Subunit, Chain A, domain 1"/>
    <property type="match status" value="1"/>
</dbReference>
<feature type="compositionally biased region" description="Polar residues" evidence="1">
    <location>
        <begin position="147"/>
        <end position="159"/>
    </location>
</feature>
<gene>
    <name evidence="3" type="ORF">AMTR_s00046p00101090</name>
</gene>
<dbReference type="InterPro" id="IPR029071">
    <property type="entry name" value="Ubiquitin-like_domsf"/>
</dbReference>
<evidence type="ECO:0000256" key="1">
    <source>
        <dbReference type="SAM" id="MobiDB-lite"/>
    </source>
</evidence>
<dbReference type="OMA" id="NCQYRLF"/>
<sequence>MPDISQEEKWLPIPQQRRHKVVFSEIDGGFCRVNHRRSFSYAKLPQPRLRLSVLKLDGSSFEVQVEKTALVFELKQAIEEVFSQSPKESHGKISWSHVWGHFCLSYDGYKLVDDKASLRSYGIKDGDQLPFIRHLSLQYDSRNARQRSTLTINDQNGPLTGSDPEVEEKERRKNGDGGNADHMNHDADYYEDDMMGHAEFKLAHFLKGWLSYSKLWSVGRTRLNDRYRPSRF</sequence>
<feature type="domain" description="Ubiquitin-like" evidence="2">
    <location>
        <begin position="49"/>
        <end position="129"/>
    </location>
</feature>
<dbReference type="AlphaFoldDB" id="U5D6V9"/>
<reference evidence="4" key="1">
    <citation type="journal article" date="2013" name="Science">
        <title>The Amborella genome and the evolution of flowering plants.</title>
        <authorList>
            <consortium name="Amborella Genome Project"/>
        </authorList>
    </citation>
    <scope>NUCLEOTIDE SEQUENCE [LARGE SCALE GENOMIC DNA]</scope>
</reference>
<dbReference type="KEGG" id="atr:18446330"/>
<dbReference type="InterPro" id="IPR040610">
    <property type="entry name" value="SNRNP25_ubiquitin"/>
</dbReference>
<dbReference type="InterPro" id="IPR000626">
    <property type="entry name" value="Ubiquitin-like_dom"/>
</dbReference>
<dbReference type="CDD" id="cd17058">
    <property type="entry name" value="Ubl_SNRNP25"/>
    <property type="match status" value="1"/>
</dbReference>
<dbReference type="eggNOG" id="ENOG502S01M">
    <property type="taxonomic scope" value="Eukaryota"/>
</dbReference>
<keyword evidence="4" id="KW-1185">Reference proteome</keyword>
<evidence type="ECO:0000313" key="4">
    <source>
        <dbReference type="Proteomes" id="UP000017836"/>
    </source>
</evidence>
<accession>U5D6V9</accession>
<evidence type="ECO:0000313" key="3">
    <source>
        <dbReference type="EMBL" id="ERN17980.1"/>
    </source>
</evidence>
<dbReference type="GO" id="GO:0000398">
    <property type="term" value="P:mRNA splicing, via spliceosome"/>
    <property type="evidence" value="ECO:0007669"/>
    <property type="project" value="InterPro"/>
</dbReference>